<dbReference type="RefSeq" id="XP_013903300.1">
    <property type="nucleotide sequence ID" value="XM_014047846.1"/>
</dbReference>
<keyword evidence="4" id="KW-1185">Reference proteome</keyword>
<gene>
    <name evidence="3" type="ORF">MNEG_3676</name>
</gene>
<evidence type="ECO:0000256" key="1">
    <source>
        <dbReference type="SAM" id="MobiDB-lite"/>
    </source>
</evidence>
<dbReference type="EMBL" id="KK100693">
    <property type="protein sequence ID" value="KIZ04281.1"/>
    <property type="molecule type" value="Genomic_DNA"/>
</dbReference>
<dbReference type="OrthoDB" id="277175at2759"/>
<dbReference type="Proteomes" id="UP000054498">
    <property type="component" value="Unassembled WGS sequence"/>
</dbReference>
<accession>A0A0D2NGX3</accession>
<dbReference type="STRING" id="145388.A0A0D2NGX3"/>
<dbReference type="InterPro" id="IPR040213">
    <property type="entry name" value="GIR2-like"/>
</dbReference>
<feature type="compositionally biased region" description="Acidic residues" evidence="1">
    <location>
        <begin position="251"/>
        <end position="274"/>
    </location>
</feature>
<organism evidence="3 4">
    <name type="scientific">Monoraphidium neglectum</name>
    <dbReference type="NCBI Taxonomy" id="145388"/>
    <lineage>
        <taxon>Eukaryota</taxon>
        <taxon>Viridiplantae</taxon>
        <taxon>Chlorophyta</taxon>
        <taxon>core chlorophytes</taxon>
        <taxon>Chlorophyceae</taxon>
        <taxon>CS clade</taxon>
        <taxon>Sphaeropleales</taxon>
        <taxon>Selenastraceae</taxon>
        <taxon>Monoraphidium</taxon>
    </lineage>
</organism>
<dbReference type="PANTHER" id="PTHR12292">
    <property type="entry name" value="RWD DOMAIN-CONTAINING PROTEIN"/>
    <property type="match status" value="1"/>
</dbReference>
<feature type="domain" description="RWD" evidence="2">
    <location>
        <begin position="10"/>
        <end position="129"/>
    </location>
</feature>
<sequence length="285" mass="30719">MTDYAGEQEMELEALEAILMDDLSEYEGMLPPGWTTHGQTYKVHIRPTEEMDGDDGGAGDDELELELLFAHTPQYPDEAPCLKPRSVRGLSDADIRALQSTLDAVVQENLGMAMIYNLVTTSQEWLAQRLRQAAGPDPEAERKRADAEEEARHAAMRAHGHQVTVETFLAWKKKFDAEMAAQKAAVAAADGGGKGGGGGAMGGGGEARITGKAWFLRQAAAGEALSGSEEEDGEESADFDAGAGAQSRSADDDEDDDEDYDFEDDEDEDDEDMLEQLLAEKAAGK</sequence>
<proteinExistence type="predicted"/>
<dbReference type="PROSITE" id="PS50908">
    <property type="entry name" value="RWD"/>
    <property type="match status" value="1"/>
</dbReference>
<protein>
    <recommendedName>
        <fullName evidence="2">RWD domain-containing protein</fullName>
    </recommendedName>
</protein>
<dbReference type="GO" id="GO:0033554">
    <property type="term" value="P:cellular response to stress"/>
    <property type="evidence" value="ECO:0007669"/>
    <property type="project" value="UniProtKB-ARBA"/>
</dbReference>
<dbReference type="GeneID" id="25736554"/>
<feature type="region of interest" description="Disordered" evidence="1">
    <location>
        <begin position="222"/>
        <end position="285"/>
    </location>
</feature>
<dbReference type="InterPro" id="IPR006575">
    <property type="entry name" value="RWD_dom"/>
</dbReference>
<name>A0A0D2NGX3_9CHLO</name>
<dbReference type="KEGG" id="mng:MNEG_3676"/>
<reference evidence="3 4" key="1">
    <citation type="journal article" date="2013" name="BMC Genomics">
        <title>Reconstruction of the lipid metabolism for the microalga Monoraphidium neglectum from its genome sequence reveals characteristics suitable for biofuel production.</title>
        <authorList>
            <person name="Bogen C."/>
            <person name="Al-Dilaimi A."/>
            <person name="Albersmeier A."/>
            <person name="Wichmann J."/>
            <person name="Grundmann M."/>
            <person name="Rupp O."/>
            <person name="Lauersen K.J."/>
            <person name="Blifernez-Klassen O."/>
            <person name="Kalinowski J."/>
            <person name="Goesmann A."/>
            <person name="Mussgnug J.H."/>
            <person name="Kruse O."/>
        </authorList>
    </citation>
    <scope>NUCLEOTIDE SEQUENCE [LARGE SCALE GENOMIC DNA]</scope>
    <source>
        <strain evidence="3 4">SAG 48.87</strain>
    </source>
</reference>
<dbReference type="Pfam" id="PF05773">
    <property type="entry name" value="RWD"/>
    <property type="match status" value="1"/>
</dbReference>
<dbReference type="AlphaFoldDB" id="A0A0D2NGX3"/>
<evidence type="ECO:0000313" key="4">
    <source>
        <dbReference type="Proteomes" id="UP000054498"/>
    </source>
</evidence>
<feature type="compositionally biased region" description="Acidic residues" evidence="1">
    <location>
        <begin position="228"/>
        <end position="238"/>
    </location>
</feature>
<dbReference type="SUPFAM" id="SSF54495">
    <property type="entry name" value="UBC-like"/>
    <property type="match status" value="1"/>
</dbReference>
<dbReference type="InterPro" id="IPR016135">
    <property type="entry name" value="UBQ-conjugating_enzyme/RWD"/>
</dbReference>
<evidence type="ECO:0000313" key="3">
    <source>
        <dbReference type="EMBL" id="KIZ04281.1"/>
    </source>
</evidence>
<dbReference type="CDD" id="cd23823">
    <property type="entry name" value="RWD_GCN2"/>
    <property type="match status" value="1"/>
</dbReference>
<dbReference type="SMART" id="SM00591">
    <property type="entry name" value="RWD"/>
    <property type="match status" value="1"/>
</dbReference>
<dbReference type="GO" id="GO:0010468">
    <property type="term" value="P:regulation of gene expression"/>
    <property type="evidence" value="ECO:0007669"/>
    <property type="project" value="UniProtKB-ARBA"/>
</dbReference>
<dbReference type="FunFam" id="3.10.110.10:FF:000050">
    <property type="entry name" value="eIF-2-alpha kinase GCN2"/>
    <property type="match status" value="1"/>
</dbReference>
<dbReference type="Gene3D" id="3.10.110.10">
    <property type="entry name" value="Ubiquitin Conjugating Enzyme"/>
    <property type="match status" value="1"/>
</dbReference>
<dbReference type="GO" id="GO:0009893">
    <property type="term" value="P:positive regulation of metabolic process"/>
    <property type="evidence" value="ECO:0007669"/>
    <property type="project" value="UniProtKB-ARBA"/>
</dbReference>
<dbReference type="GO" id="GO:0051246">
    <property type="term" value="P:regulation of protein metabolic process"/>
    <property type="evidence" value="ECO:0007669"/>
    <property type="project" value="UniProtKB-ARBA"/>
</dbReference>
<evidence type="ECO:0000259" key="2">
    <source>
        <dbReference type="PROSITE" id="PS50908"/>
    </source>
</evidence>